<keyword evidence="1" id="KW-0732">Signal</keyword>
<dbReference type="RefSeq" id="WP_225699878.1">
    <property type="nucleotide sequence ID" value="NZ_JAIXNE010000008.1"/>
</dbReference>
<feature type="signal peptide" evidence="1">
    <location>
        <begin position="1"/>
        <end position="19"/>
    </location>
</feature>
<dbReference type="GO" id="GO:0008235">
    <property type="term" value="F:metalloexopeptidase activity"/>
    <property type="evidence" value="ECO:0007669"/>
    <property type="project" value="InterPro"/>
</dbReference>
<dbReference type="SUPFAM" id="SSF53187">
    <property type="entry name" value="Zn-dependent exopeptidases"/>
    <property type="match status" value="1"/>
</dbReference>
<dbReference type="Proteomes" id="UP001139409">
    <property type="component" value="Unassembled WGS sequence"/>
</dbReference>
<dbReference type="PANTHER" id="PTHR12147:SF26">
    <property type="entry name" value="PEPTIDASE M28 DOMAIN-CONTAINING PROTEIN"/>
    <property type="match status" value="1"/>
</dbReference>
<protein>
    <submittedName>
        <fullName evidence="3">M28 family metallopeptidase</fullName>
    </submittedName>
</protein>
<accession>A0A9X1HWN7</accession>
<dbReference type="AlphaFoldDB" id="A0A9X1HWN7"/>
<reference evidence="3" key="1">
    <citation type="submission" date="2021-09" db="EMBL/GenBank/DDBJ databases">
        <title>Fulvivirga sp. isolated from coastal sediment.</title>
        <authorList>
            <person name="Yu H."/>
        </authorList>
    </citation>
    <scope>NUCLEOTIDE SEQUENCE</scope>
    <source>
        <strain evidence="3">1062</strain>
    </source>
</reference>
<gene>
    <name evidence="3" type="ORF">LDX50_29350</name>
</gene>
<dbReference type="Pfam" id="PF04389">
    <property type="entry name" value="Peptidase_M28"/>
    <property type="match status" value="1"/>
</dbReference>
<dbReference type="GO" id="GO:0006508">
    <property type="term" value="P:proteolysis"/>
    <property type="evidence" value="ECO:0007669"/>
    <property type="project" value="InterPro"/>
</dbReference>
<keyword evidence="4" id="KW-1185">Reference proteome</keyword>
<evidence type="ECO:0000313" key="3">
    <source>
        <dbReference type="EMBL" id="MCA6079016.1"/>
    </source>
</evidence>
<sequence>MKKIIPFIVAFGLVMTAHAQKDETAVKYAETITVEDLTDDLTILASDALEGRETGERGQKMAAAYIREHFKSLGLEAPVSIEGGRSFYQSVPLYTNVPGETFLTVGDKNYENFGDVVHIGSGGTKTNEGLEVIYGGDGSEEATADLKVAGKAVMIEAQGMRSWRASAERLKEEGAALLLILNAPSDEVFATMAVQLKGYLSGGRLSIDKPEDSSNDNLEVFFVSPSTAANILNLNLEQLPELKEGSIKKIKSKKIGYSVSSVLKTVESENVLGFLEGTDKKDEIIVLTAHFDHVGVNDGKVYNGADDDGSGTSAILEIAEAFVTAKNEGHGPRRSILFMTVTGEEKGLLGSGYYVANPVFPLANTVVDLNIDMIGRVDPEHKDNPNYVYVVGSDKLSTELHIISESTNSTYTQMDLDYTYNDQNHPDRIYYRSDHWNFAKNNIPVIFYFNGVHEDYHQASDTVDKINFEMLAKRAQLVFFTAWELANRDGRIKVDITPESGSN</sequence>
<dbReference type="EMBL" id="JAIXNE010000008">
    <property type="protein sequence ID" value="MCA6079016.1"/>
    <property type="molecule type" value="Genomic_DNA"/>
</dbReference>
<dbReference type="Gene3D" id="3.40.630.10">
    <property type="entry name" value="Zn peptidases"/>
    <property type="match status" value="2"/>
</dbReference>
<comment type="caution">
    <text evidence="3">The sequence shown here is derived from an EMBL/GenBank/DDBJ whole genome shotgun (WGS) entry which is preliminary data.</text>
</comment>
<proteinExistence type="predicted"/>
<organism evidence="3 4">
    <name type="scientific">Fulvivirga sedimenti</name>
    <dbReference type="NCBI Taxonomy" id="2879465"/>
    <lineage>
        <taxon>Bacteria</taxon>
        <taxon>Pseudomonadati</taxon>
        <taxon>Bacteroidota</taxon>
        <taxon>Cytophagia</taxon>
        <taxon>Cytophagales</taxon>
        <taxon>Fulvivirgaceae</taxon>
        <taxon>Fulvivirga</taxon>
    </lineage>
</organism>
<evidence type="ECO:0000313" key="4">
    <source>
        <dbReference type="Proteomes" id="UP001139409"/>
    </source>
</evidence>
<dbReference type="Gene3D" id="3.50.30.30">
    <property type="match status" value="1"/>
</dbReference>
<feature type="domain" description="Peptidase M28" evidence="2">
    <location>
        <begin position="270"/>
        <end position="478"/>
    </location>
</feature>
<dbReference type="InterPro" id="IPR045175">
    <property type="entry name" value="M28_fam"/>
</dbReference>
<dbReference type="PANTHER" id="PTHR12147">
    <property type="entry name" value="METALLOPEPTIDASE M28 FAMILY MEMBER"/>
    <property type="match status" value="1"/>
</dbReference>
<evidence type="ECO:0000256" key="1">
    <source>
        <dbReference type="SAM" id="SignalP"/>
    </source>
</evidence>
<feature type="chain" id="PRO_5040902909" evidence="1">
    <location>
        <begin position="20"/>
        <end position="503"/>
    </location>
</feature>
<dbReference type="InterPro" id="IPR007484">
    <property type="entry name" value="Peptidase_M28"/>
</dbReference>
<evidence type="ECO:0000259" key="2">
    <source>
        <dbReference type="Pfam" id="PF04389"/>
    </source>
</evidence>
<name>A0A9X1HWN7_9BACT</name>